<dbReference type="Gene3D" id="1.25.40.10">
    <property type="entry name" value="Tetratricopeptide repeat domain"/>
    <property type="match status" value="1"/>
</dbReference>
<comment type="caution">
    <text evidence="3">The sequence shown here is derived from an EMBL/GenBank/DDBJ whole genome shotgun (WGS) entry which is preliminary data.</text>
</comment>
<protein>
    <recommendedName>
        <fullName evidence="5">Tetratricopeptide repeat protein</fullName>
    </recommendedName>
</protein>
<dbReference type="RefSeq" id="WP_148381161.1">
    <property type="nucleotide sequence ID" value="NZ_VSKN01000012.1"/>
</dbReference>
<evidence type="ECO:0000313" key="4">
    <source>
        <dbReference type="Proteomes" id="UP000323621"/>
    </source>
</evidence>
<feature type="coiled-coil region" evidence="1">
    <location>
        <begin position="217"/>
        <end position="244"/>
    </location>
</feature>
<dbReference type="EMBL" id="VSKN01000012">
    <property type="protein sequence ID" value="TYC11400.1"/>
    <property type="molecule type" value="Genomic_DNA"/>
</dbReference>
<dbReference type="InterPro" id="IPR011990">
    <property type="entry name" value="TPR-like_helical_dom_sf"/>
</dbReference>
<keyword evidence="2" id="KW-0812">Transmembrane</keyword>
<name>A0ABY3M9I5_9FLAO</name>
<feature type="transmembrane region" description="Helical" evidence="2">
    <location>
        <begin position="89"/>
        <end position="107"/>
    </location>
</feature>
<evidence type="ECO:0008006" key="5">
    <source>
        <dbReference type="Google" id="ProtNLM"/>
    </source>
</evidence>
<accession>A0ABY3M9I5</accession>
<keyword evidence="2" id="KW-0472">Membrane</keyword>
<keyword evidence="4" id="KW-1185">Reference proteome</keyword>
<organism evidence="3 4">
    <name type="scientific">Bizionia gelidisalsuginis</name>
    <dbReference type="NCBI Taxonomy" id="291188"/>
    <lineage>
        <taxon>Bacteria</taxon>
        <taxon>Pseudomonadati</taxon>
        <taxon>Bacteroidota</taxon>
        <taxon>Flavobacteriia</taxon>
        <taxon>Flavobacteriales</taxon>
        <taxon>Flavobacteriaceae</taxon>
        <taxon>Bizionia</taxon>
    </lineage>
</organism>
<sequence length="245" mass="28402">MEEKDYILFENYLQRDLSASDVLAFENRLAIDTAFKHSFITYKELSGYLEQTLDEESSDFKRNLMHISEAHFNTIQTEQPKASRKRFNIARLAIAASVVVLIGLFLFKQLKTPTYKDFNTHETIDLTVRGGSVRDLVEVTKAFNNREFSKANTILERLLKTDSENRQLQLYYAITNIELNRFETADALLIAISKSESVYKNRALWYHALSNLKQGKTEVTQSLLKQINEEADDYEQAQKLLNKLE</sequence>
<evidence type="ECO:0000313" key="3">
    <source>
        <dbReference type="EMBL" id="TYC11400.1"/>
    </source>
</evidence>
<dbReference type="SUPFAM" id="SSF48452">
    <property type="entry name" value="TPR-like"/>
    <property type="match status" value="1"/>
</dbReference>
<dbReference type="Proteomes" id="UP000323621">
    <property type="component" value="Unassembled WGS sequence"/>
</dbReference>
<proteinExistence type="predicted"/>
<evidence type="ECO:0000256" key="1">
    <source>
        <dbReference type="SAM" id="Coils"/>
    </source>
</evidence>
<evidence type="ECO:0000256" key="2">
    <source>
        <dbReference type="SAM" id="Phobius"/>
    </source>
</evidence>
<gene>
    <name evidence="3" type="ORF">ES677_10025</name>
</gene>
<keyword evidence="2" id="KW-1133">Transmembrane helix</keyword>
<keyword evidence="1" id="KW-0175">Coiled coil</keyword>
<reference evidence="3 4" key="1">
    <citation type="submission" date="2019-08" db="EMBL/GenBank/DDBJ databases">
        <title>Genomes of Antarctic Bizionia species.</title>
        <authorList>
            <person name="Bowman J.P."/>
        </authorList>
    </citation>
    <scope>NUCLEOTIDE SEQUENCE [LARGE SCALE GENOMIC DNA]</scope>
    <source>
        <strain evidence="3 4">IC164</strain>
    </source>
</reference>